<organism evidence="1 2">
    <name type="scientific">Xanthomonas campestris pv. campestris (strain B100)</name>
    <dbReference type="NCBI Taxonomy" id="509169"/>
    <lineage>
        <taxon>Bacteria</taxon>
        <taxon>Pseudomonadati</taxon>
        <taxon>Pseudomonadota</taxon>
        <taxon>Gammaproteobacteria</taxon>
        <taxon>Lysobacterales</taxon>
        <taxon>Lysobacteraceae</taxon>
        <taxon>Xanthomonas</taxon>
    </lineage>
</organism>
<proteinExistence type="predicted"/>
<dbReference type="Proteomes" id="UP000001188">
    <property type="component" value="Chromosome"/>
</dbReference>
<reference evidence="1 2" key="1">
    <citation type="journal article" date="2008" name="J. Biotechnol.">
        <title>The genome of Xanthomonas campestris pv. campestris B100 and its use for the reconstruction of metabolic pathways involved in xanthan biosynthesis.</title>
        <authorList>
            <person name="Vorholter F.J."/>
            <person name="Schneiker S."/>
            <person name="Goesmann A."/>
            <person name="Krause L."/>
            <person name="Bekel T."/>
            <person name="Kaiser O."/>
            <person name="Linke B."/>
            <person name="Patschkowski T."/>
            <person name="Ruckert C."/>
            <person name="Schmid J."/>
            <person name="Sidhu V.K."/>
            <person name="Sieber V."/>
            <person name="Tauch A."/>
            <person name="Watt S.A."/>
            <person name="Weisshaar B."/>
            <person name="Becker A."/>
            <person name="Niehaus K."/>
            <person name="Puhler A."/>
        </authorList>
    </citation>
    <scope>NUCLEOTIDE SEQUENCE [LARGE SCALE GENOMIC DNA]</scope>
    <source>
        <strain evidence="1 2">B100</strain>
    </source>
</reference>
<evidence type="ECO:0000313" key="2">
    <source>
        <dbReference type="Proteomes" id="UP000001188"/>
    </source>
</evidence>
<accession>B0RRP4</accession>
<dbReference type="AlphaFoldDB" id="B0RRP4"/>
<dbReference type="EMBL" id="AM920689">
    <property type="protein sequence ID" value="CAP51129.1"/>
    <property type="molecule type" value="Genomic_DNA"/>
</dbReference>
<sequence>MFFHKNPFSKEFSYRLNCEQLVLRMLYQHPTQDERYQIASGLVPSCDLLPATWTSQN</sequence>
<dbReference type="KEGG" id="xca:xcc-b100_1777"/>
<dbReference type="HOGENOM" id="CLU_2995607_0_0_6"/>
<protein>
    <submittedName>
        <fullName evidence="1">Uncharacterized protein</fullName>
    </submittedName>
</protein>
<evidence type="ECO:0000313" key="1">
    <source>
        <dbReference type="EMBL" id="CAP51129.1"/>
    </source>
</evidence>
<name>B0RRP4_XANCB</name>
<gene>
    <name evidence="1" type="ORF">XCCB100_1777</name>
</gene>